<accession>A0A1Q2CPY3</accession>
<reference evidence="2" key="1">
    <citation type="submission" date="2017-02" db="EMBL/GenBank/DDBJ databases">
        <title>Tessaracoccus aquaemaris sp. nov., isolated from the intestine of a Korean rockfish, Sebastes schlegelii, in a marine aquaculture pond.</title>
        <authorList>
            <person name="Tak E.J."/>
            <person name="Bae J.-W."/>
        </authorList>
    </citation>
    <scope>NUCLEOTIDE SEQUENCE [LARGE SCALE GENOMIC DNA]</scope>
    <source>
        <strain evidence="2">NSG39</strain>
    </source>
</reference>
<protein>
    <submittedName>
        <fullName evidence="1">Uncharacterized protein</fullName>
    </submittedName>
</protein>
<proteinExistence type="predicted"/>
<dbReference type="Proteomes" id="UP000188145">
    <property type="component" value="Chromosome"/>
</dbReference>
<name>A0A1Q2CPY3_9ACTN</name>
<dbReference type="KEGG" id="tes:BW730_12310"/>
<dbReference type="AlphaFoldDB" id="A0A1Q2CPY3"/>
<organism evidence="1 2">
    <name type="scientific">Tessaracoccus aquimaris</name>
    <dbReference type="NCBI Taxonomy" id="1332264"/>
    <lineage>
        <taxon>Bacteria</taxon>
        <taxon>Bacillati</taxon>
        <taxon>Actinomycetota</taxon>
        <taxon>Actinomycetes</taxon>
        <taxon>Propionibacteriales</taxon>
        <taxon>Propionibacteriaceae</taxon>
        <taxon>Tessaracoccus</taxon>
    </lineage>
</organism>
<dbReference type="RefSeq" id="WP_077686492.1">
    <property type="nucleotide sequence ID" value="NZ_CP019606.1"/>
</dbReference>
<sequence length="448" mass="47521">MQNPSPARTPRPRRRLLLTLVGLIAFGVAAALATPGLLGLWRDAKAEEDAMRYFTSREGNDVGGFWLDSTGRASSTVGGFSGEAFAGRDAHLLQRLADLTSPGSSDDFDPALLWRRAGERRDDCPGASVAAQVRLKRIDEVLTFSGCDTPANTTGLKVWRGEQELDTSFTTWFSREGLEFVRGFAIDGAATDRLYELDITAYRVSMALVDPGRPRGCVVTRWTWSLDDLGLSLDDVACEAAMKGPYQSEAMTVDDFSPYPSVGDWDPGETLGRLTAALADAGASEARQASLRLAGAEGRTPALAVTGGGRDVIVALAAADQPLLSAEPSAPALLGLPWPATVDQWRLTSEPGDAGETKATYLLGGRSVTAEAIPPRPFPRDWFEWTASDIPMPVTSGGAVCGLAHKLTSGALCLARIEDGTLLVTAESAEDLAPVAQLTDALAKAGKR</sequence>
<dbReference type="STRING" id="1332264.BW730_12310"/>
<dbReference type="EMBL" id="CP019606">
    <property type="protein sequence ID" value="AQP48163.1"/>
    <property type="molecule type" value="Genomic_DNA"/>
</dbReference>
<gene>
    <name evidence="1" type="ORF">BW730_12310</name>
</gene>
<evidence type="ECO:0000313" key="2">
    <source>
        <dbReference type="Proteomes" id="UP000188145"/>
    </source>
</evidence>
<evidence type="ECO:0000313" key="1">
    <source>
        <dbReference type="EMBL" id="AQP48163.1"/>
    </source>
</evidence>
<keyword evidence="2" id="KW-1185">Reference proteome</keyword>